<dbReference type="AlphaFoldDB" id="A0A7J7P0G8"/>
<dbReference type="OrthoDB" id="683212at2759"/>
<keyword evidence="2" id="KW-1185">Reference proteome</keyword>
<organism evidence="1 2">
    <name type="scientific">Kingdonia uniflora</name>
    <dbReference type="NCBI Taxonomy" id="39325"/>
    <lineage>
        <taxon>Eukaryota</taxon>
        <taxon>Viridiplantae</taxon>
        <taxon>Streptophyta</taxon>
        <taxon>Embryophyta</taxon>
        <taxon>Tracheophyta</taxon>
        <taxon>Spermatophyta</taxon>
        <taxon>Magnoliopsida</taxon>
        <taxon>Ranunculales</taxon>
        <taxon>Circaeasteraceae</taxon>
        <taxon>Kingdonia</taxon>
    </lineage>
</organism>
<dbReference type="Proteomes" id="UP000541444">
    <property type="component" value="Unassembled WGS sequence"/>
</dbReference>
<comment type="caution">
    <text evidence="1">The sequence shown here is derived from an EMBL/GenBank/DDBJ whole genome shotgun (WGS) entry which is preliminary data.</text>
</comment>
<proteinExistence type="predicted"/>
<dbReference type="GO" id="GO:0016592">
    <property type="term" value="C:mediator complex"/>
    <property type="evidence" value="ECO:0007669"/>
    <property type="project" value="InterPro"/>
</dbReference>
<dbReference type="EMBL" id="JACGCM010000412">
    <property type="protein sequence ID" value="KAF6172668.1"/>
    <property type="molecule type" value="Genomic_DNA"/>
</dbReference>
<evidence type="ECO:0000313" key="1">
    <source>
        <dbReference type="EMBL" id="KAF6172668.1"/>
    </source>
</evidence>
<accession>A0A7J7P0G8</accession>
<dbReference type="PANTHER" id="PTHR33739:SF3">
    <property type="entry name" value="OS07G0681500 PROTEIN"/>
    <property type="match status" value="1"/>
</dbReference>
<evidence type="ECO:0000313" key="2">
    <source>
        <dbReference type="Proteomes" id="UP000541444"/>
    </source>
</evidence>
<name>A0A7J7P0G8_9MAGN</name>
<evidence type="ECO:0008006" key="3">
    <source>
        <dbReference type="Google" id="ProtNLM"/>
    </source>
</evidence>
<reference evidence="1 2" key="1">
    <citation type="journal article" date="2020" name="IScience">
        <title>Genome Sequencing of the Endangered Kingdonia uniflora (Circaeasteraceae, Ranunculales) Reveals Potential Mechanisms of Evolutionary Specialization.</title>
        <authorList>
            <person name="Sun Y."/>
            <person name="Deng T."/>
            <person name="Zhang A."/>
            <person name="Moore M.J."/>
            <person name="Landis J.B."/>
            <person name="Lin N."/>
            <person name="Zhang H."/>
            <person name="Zhang X."/>
            <person name="Huang J."/>
            <person name="Zhang X."/>
            <person name="Sun H."/>
            <person name="Wang H."/>
        </authorList>
    </citation>
    <scope>NUCLEOTIDE SEQUENCE [LARGE SCALE GENOMIC DNA]</scope>
    <source>
        <strain evidence="1">TB1705</strain>
        <tissue evidence="1">Leaf</tissue>
    </source>
</reference>
<protein>
    <recommendedName>
        <fullName evidence="3">Mediator of RNA polymerase II transcription subunit 33A</fullName>
    </recommendedName>
</protein>
<dbReference type="InterPro" id="IPR039638">
    <property type="entry name" value="MED33A/B"/>
</dbReference>
<dbReference type="GO" id="GO:2000762">
    <property type="term" value="P:regulation of phenylpropanoid metabolic process"/>
    <property type="evidence" value="ECO:0007669"/>
    <property type="project" value="InterPro"/>
</dbReference>
<dbReference type="PANTHER" id="PTHR33739">
    <property type="entry name" value="OS07G0681500 PROTEIN"/>
    <property type="match status" value="1"/>
</dbReference>
<sequence>MVTESTLFDDRVVETFKVCQQRNDSPVIWRMEISKCVREAGLGFPSPELGQILVSNLCFSNNNPSLWKFVEQAVSSGLVSPLHVLALLTSRVVPRRWTEPEAYRLYLELLSQYLFTPTLVEVDSCKKKNVKELLTNWKTRNLDGRSKVLWRFLPFVVIWAIWLERNARKFEGKEKSRSSAILKSVDDALEFSLVYGVPVLELGQAMVLFLFTLIVGLLDSTLNDWGLQVSSFEKLCGTFGSGDQEDMDINYKGNSNGHRNEHREELRRANPFTAMDVLGKLTESKKAMVLIRLVHLNMPEKFNGLLQRLQFVEANKLVSSNLKAAHHLLARLSSNVTRALGLEYQLNKRQLIGMLINIGSFSSASSCNFGAGRAACWIPFDIYMETSMDGKHIPASSAVDVLTELTKTLQVINQASWQETFQALWISALRLVQRGREPLEGPIPHIDARLCILLSITPLAIVHIVENEEDYVSGKIGAGSESKMGEMISSSQKNGLISSLQALGQFSGLLYPPASLVVTANNAAAKAANFVANLKNGNDGFNRSSRSDTYLKAGGNMLHLIVEACIARKLIDTSVYSWPGYVSASVTSPSDPSLIQGSAWSTFMEGAKLAGPLKNSLMSTPGPSLVEIEKLYHIALNGREEDRSAAAKVLCGASLSRGWNIQVHMHLVLFPDELVLELWFE</sequence>
<gene>
    <name evidence="1" type="ORF">GIB67_041991</name>
</gene>